<sequence>SKLFSTGNENYSALKELIEHLMADFEH</sequence>
<name>A0A8J2KLH5_9HEXA</name>
<organism evidence="1 2">
    <name type="scientific">Allacma fusca</name>
    <dbReference type="NCBI Taxonomy" id="39272"/>
    <lineage>
        <taxon>Eukaryota</taxon>
        <taxon>Metazoa</taxon>
        <taxon>Ecdysozoa</taxon>
        <taxon>Arthropoda</taxon>
        <taxon>Hexapoda</taxon>
        <taxon>Collembola</taxon>
        <taxon>Symphypleona</taxon>
        <taxon>Sminthuridae</taxon>
        <taxon>Allacma</taxon>
    </lineage>
</organism>
<reference evidence="1" key="1">
    <citation type="submission" date="2021-06" db="EMBL/GenBank/DDBJ databases">
        <authorList>
            <person name="Hodson N. C."/>
            <person name="Mongue J. A."/>
            <person name="Jaron S. K."/>
        </authorList>
    </citation>
    <scope>NUCLEOTIDE SEQUENCE</scope>
</reference>
<evidence type="ECO:0000313" key="2">
    <source>
        <dbReference type="Proteomes" id="UP000708208"/>
    </source>
</evidence>
<accession>A0A8J2KLH5</accession>
<gene>
    <name evidence="1" type="ORF">AFUS01_LOCUS16874</name>
</gene>
<evidence type="ECO:0000313" key="1">
    <source>
        <dbReference type="EMBL" id="CAG7728065.1"/>
    </source>
</evidence>
<keyword evidence="2" id="KW-1185">Reference proteome</keyword>
<dbReference type="AlphaFoldDB" id="A0A8J2KLH5"/>
<dbReference type="Proteomes" id="UP000708208">
    <property type="component" value="Unassembled WGS sequence"/>
</dbReference>
<proteinExistence type="predicted"/>
<dbReference type="EMBL" id="CAJVCH010157977">
    <property type="protein sequence ID" value="CAG7728065.1"/>
    <property type="molecule type" value="Genomic_DNA"/>
</dbReference>
<feature type="non-terminal residue" evidence="1">
    <location>
        <position position="27"/>
    </location>
</feature>
<feature type="non-terminal residue" evidence="1">
    <location>
        <position position="1"/>
    </location>
</feature>
<comment type="caution">
    <text evidence="1">The sequence shown here is derived from an EMBL/GenBank/DDBJ whole genome shotgun (WGS) entry which is preliminary data.</text>
</comment>
<protein>
    <submittedName>
        <fullName evidence="1">Uncharacterized protein</fullName>
    </submittedName>
</protein>